<dbReference type="EMBL" id="JACHGZ010000014">
    <property type="protein sequence ID" value="MBB5149079.1"/>
    <property type="molecule type" value="Genomic_DNA"/>
</dbReference>
<gene>
    <name evidence="2" type="ORF">HNR36_001466</name>
</gene>
<reference evidence="2 3" key="1">
    <citation type="submission" date="2020-08" db="EMBL/GenBank/DDBJ databases">
        <title>Genomic Encyclopedia of Type Strains, Phase IV (KMG-IV): sequencing the most valuable type-strain genomes for metagenomic binning, comparative biology and taxonomic classification.</title>
        <authorList>
            <person name="Goeker M."/>
        </authorList>
    </citation>
    <scope>NUCLEOTIDE SEQUENCE [LARGE SCALE GENOMIC DNA]</scope>
    <source>
        <strain evidence="2 3">DSM 10633</strain>
    </source>
</reference>
<keyword evidence="1" id="KW-0472">Membrane</keyword>
<dbReference type="GO" id="GO:0006508">
    <property type="term" value="P:proteolysis"/>
    <property type="evidence" value="ECO:0007669"/>
    <property type="project" value="UniProtKB-KW"/>
</dbReference>
<sequence length="157" mass="18017">MSPNFDESYIVGLIGGFFVLLILAVICYVITALIYFFTAKTNGPEDLAFLAWIPLVNAYLLFAFGSKKTTPEEVKKDALTWMIIYAVLFVVSFIPFIGWLASLAMFVIFIYYSYRLFYRWTGESGKAVLFVILTIVTFSIFFYVYGLIKMKQEFVAE</sequence>
<organism evidence="2 3">
    <name type="scientific">Ureibacillus thermosphaericus</name>
    <dbReference type="NCBI Taxonomy" id="51173"/>
    <lineage>
        <taxon>Bacteria</taxon>
        <taxon>Bacillati</taxon>
        <taxon>Bacillota</taxon>
        <taxon>Bacilli</taxon>
        <taxon>Bacillales</taxon>
        <taxon>Caryophanaceae</taxon>
        <taxon>Ureibacillus</taxon>
    </lineage>
</organism>
<dbReference type="Proteomes" id="UP000557217">
    <property type="component" value="Unassembled WGS sequence"/>
</dbReference>
<feature type="transmembrane region" description="Helical" evidence="1">
    <location>
        <begin position="78"/>
        <end position="111"/>
    </location>
</feature>
<evidence type="ECO:0000313" key="2">
    <source>
        <dbReference type="EMBL" id="MBB5149079.1"/>
    </source>
</evidence>
<dbReference type="AlphaFoldDB" id="A0A840PRG3"/>
<keyword evidence="2" id="KW-0378">Hydrolase</keyword>
<name>A0A840PRG3_URETH</name>
<feature type="transmembrane region" description="Helical" evidence="1">
    <location>
        <begin position="127"/>
        <end position="148"/>
    </location>
</feature>
<evidence type="ECO:0000256" key="1">
    <source>
        <dbReference type="SAM" id="Phobius"/>
    </source>
</evidence>
<proteinExistence type="predicted"/>
<keyword evidence="1" id="KW-0812">Transmembrane</keyword>
<protein>
    <submittedName>
        <fullName evidence="2">Membrane protein implicated in regulation of membrane protease activity</fullName>
    </submittedName>
</protein>
<feature type="transmembrane region" description="Helical" evidence="1">
    <location>
        <begin position="12"/>
        <end position="37"/>
    </location>
</feature>
<dbReference type="GO" id="GO:0008233">
    <property type="term" value="F:peptidase activity"/>
    <property type="evidence" value="ECO:0007669"/>
    <property type="project" value="UniProtKB-KW"/>
</dbReference>
<keyword evidence="1" id="KW-1133">Transmembrane helix</keyword>
<keyword evidence="3" id="KW-1185">Reference proteome</keyword>
<accession>A0A840PRG3</accession>
<comment type="caution">
    <text evidence="2">The sequence shown here is derived from an EMBL/GenBank/DDBJ whole genome shotgun (WGS) entry which is preliminary data.</text>
</comment>
<evidence type="ECO:0000313" key="3">
    <source>
        <dbReference type="Proteomes" id="UP000557217"/>
    </source>
</evidence>
<feature type="transmembrane region" description="Helical" evidence="1">
    <location>
        <begin position="49"/>
        <end position="66"/>
    </location>
</feature>
<dbReference type="RefSeq" id="WP_016839602.1">
    <property type="nucleotide sequence ID" value="NZ_JAAXPW010000015.1"/>
</dbReference>
<keyword evidence="2" id="KW-0645">Protease</keyword>